<sequence>MSQAWICIPWIATCAKFLLDTGTLLILFTALNLKESTDHGYQRMHRFGHETDGQEYHLETAGTMPPKTIDLKKLVSMVQSPGLQGDVVMNLLDSLISELGISESYIVSTKTVSESTKEERECLSP</sequence>
<organism evidence="1 2">
    <name type="scientific">Zalerion maritima</name>
    <dbReference type="NCBI Taxonomy" id="339359"/>
    <lineage>
        <taxon>Eukaryota</taxon>
        <taxon>Fungi</taxon>
        <taxon>Dikarya</taxon>
        <taxon>Ascomycota</taxon>
        <taxon>Pezizomycotina</taxon>
        <taxon>Sordariomycetes</taxon>
        <taxon>Lulworthiomycetidae</taxon>
        <taxon>Lulworthiales</taxon>
        <taxon>Lulworthiaceae</taxon>
        <taxon>Zalerion</taxon>
    </lineage>
</organism>
<gene>
    <name evidence="1" type="ORF">MKZ38_005378</name>
</gene>
<reference evidence="1" key="1">
    <citation type="submission" date="2022-07" db="EMBL/GenBank/DDBJ databases">
        <title>Draft genome sequence of Zalerion maritima ATCC 34329, a (micro)plastics degrading marine fungus.</title>
        <authorList>
            <person name="Paco A."/>
            <person name="Goncalves M.F.M."/>
            <person name="Rocha-Santos T.A.P."/>
            <person name="Alves A."/>
        </authorList>
    </citation>
    <scope>NUCLEOTIDE SEQUENCE</scope>
    <source>
        <strain evidence="1">ATCC 34329</strain>
    </source>
</reference>
<dbReference type="Proteomes" id="UP001201980">
    <property type="component" value="Unassembled WGS sequence"/>
</dbReference>
<evidence type="ECO:0000313" key="1">
    <source>
        <dbReference type="EMBL" id="KAJ2905502.1"/>
    </source>
</evidence>
<proteinExistence type="predicted"/>
<dbReference type="EMBL" id="JAKWBI020000031">
    <property type="protein sequence ID" value="KAJ2905502.1"/>
    <property type="molecule type" value="Genomic_DNA"/>
</dbReference>
<dbReference type="AlphaFoldDB" id="A0AAD5WW80"/>
<name>A0AAD5WW80_9PEZI</name>
<evidence type="ECO:0000313" key="2">
    <source>
        <dbReference type="Proteomes" id="UP001201980"/>
    </source>
</evidence>
<comment type="caution">
    <text evidence="1">The sequence shown here is derived from an EMBL/GenBank/DDBJ whole genome shotgun (WGS) entry which is preliminary data.</text>
</comment>
<accession>A0AAD5WW80</accession>
<protein>
    <submittedName>
        <fullName evidence="1">Uncharacterized protein</fullName>
    </submittedName>
</protein>
<keyword evidence="2" id="KW-1185">Reference proteome</keyword>